<sequence length="436" mass="47292">MRTVGKLYAGGRIRTVRRDNDLTQMDMAQRLGISTSYLNQLENNQRPLTVSVLVELSRAFGLDPAYFSGDDERRTLTELSGLLPGVAPGVLRDMAARYPAVAEAIVSIPSNLHVGAANPYSAVRTFFQDNRNHFADLDRAAEELAAAARGRQARLTSLTAAFDKNLGVSVRFNQDVGGPRSVYDVPARELRLRSGLTEAQQCFEMAYHYGLNTLAPLIDAHVAAHPDTRGDNSPSGRIARHGLAQYFAAAVTMPYTEILHAAESTRYDIEVISSRFGTSFESTCQRLGTLQRPGAAAVPFFFIRTDRAGNISKRQSTTSFPFAVTGGTCPLWVVHRAFDTPNRVTRQVSVMPDGSRYLWVARMVQGPTAGFGAPRQENAVALGCDIAHAEKLVYADGLDLSLGSATPIGPGCETCPRTTCPQRAFPKLEAPRGTAG</sequence>
<dbReference type="CDD" id="cd00093">
    <property type="entry name" value="HTH_XRE"/>
    <property type="match status" value="1"/>
</dbReference>
<keyword evidence="3 6" id="KW-0238">DNA-binding</keyword>
<dbReference type="SUPFAM" id="SSF47413">
    <property type="entry name" value="lambda repressor-like DNA-binding domains"/>
    <property type="match status" value="1"/>
</dbReference>
<dbReference type="eggNOG" id="COG1396">
    <property type="taxonomic scope" value="Bacteria"/>
</dbReference>
<dbReference type="Proteomes" id="UP000006196">
    <property type="component" value="Unassembled WGS sequence"/>
</dbReference>
<dbReference type="Pfam" id="PF06114">
    <property type="entry name" value="Peptidase_M78"/>
    <property type="match status" value="1"/>
</dbReference>
<dbReference type="PANTHER" id="PTHR46797">
    <property type="entry name" value="HTH-TYPE TRANSCRIPTIONAL REGULATOR"/>
    <property type="match status" value="1"/>
</dbReference>
<dbReference type="InterPro" id="IPR010982">
    <property type="entry name" value="Lambda_DNA-bd_dom_sf"/>
</dbReference>
<accession>C0XUZ6</accession>
<gene>
    <name evidence="6" type="ORF">HMPREF0298_2266</name>
</gene>
<dbReference type="InterPro" id="IPR050807">
    <property type="entry name" value="TransReg_Diox_bact_type"/>
</dbReference>
<evidence type="ECO:0000313" key="6">
    <source>
        <dbReference type="EMBL" id="EEI15932.1"/>
    </source>
</evidence>
<dbReference type="STRING" id="525263.HMPREF0298_2266"/>
<dbReference type="EMBL" id="ACHJ01000170">
    <property type="protein sequence ID" value="EEI15932.1"/>
    <property type="molecule type" value="Genomic_DNA"/>
</dbReference>
<organism evidence="6 7">
    <name type="scientific">Corynebacterium lipophiloflavum (strain ATCC 700352 / DSM 44291 / CCUG 37336 / JCM 10383 / DMMZ 1944)</name>
    <dbReference type="NCBI Taxonomy" id="525263"/>
    <lineage>
        <taxon>Bacteria</taxon>
        <taxon>Bacillati</taxon>
        <taxon>Actinomycetota</taxon>
        <taxon>Actinomycetes</taxon>
        <taxon>Mycobacteriales</taxon>
        <taxon>Corynebacteriaceae</taxon>
        <taxon>Corynebacterium</taxon>
    </lineage>
</organism>
<evidence type="ECO:0000256" key="2">
    <source>
        <dbReference type="ARBA" id="ARBA00023015"/>
    </source>
</evidence>
<dbReference type="InterPro" id="IPR010359">
    <property type="entry name" value="IrrE_HExxH"/>
</dbReference>
<dbReference type="RefSeq" id="WP_006839559.1">
    <property type="nucleotide sequence ID" value="NZ_GG667191.1"/>
</dbReference>
<dbReference type="PANTHER" id="PTHR46797:SF23">
    <property type="entry name" value="HTH-TYPE TRANSCRIPTIONAL REGULATOR SUTR"/>
    <property type="match status" value="1"/>
</dbReference>
<feature type="domain" description="HTH cro/C1-type" evidence="5">
    <location>
        <begin position="13"/>
        <end position="67"/>
    </location>
</feature>
<dbReference type="PIRSF" id="PIRSF019251">
    <property type="entry name" value="Rv0465c"/>
    <property type="match status" value="1"/>
</dbReference>
<dbReference type="PROSITE" id="PS50943">
    <property type="entry name" value="HTH_CROC1"/>
    <property type="match status" value="1"/>
</dbReference>
<dbReference type="Gene3D" id="1.10.260.40">
    <property type="entry name" value="lambda repressor-like DNA-binding domains"/>
    <property type="match status" value="1"/>
</dbReference>
<dbReference type="InterPro" id="IPR018653">
    <property type="entry name" value="ScfR_C"/>
</dbReference>
<comment type="caution">
    <text evidence="6">The sequence shown here is derived from an EMBL/GenBank/DDBJ whole genome shotgun (WGS) entry which is preliminary data.</text>
</comment>
<dbReference type="SMART" id="SM00530">
    <property type="entry name" value="HTH_XRE"/>
    <property type="match status" value="1"/>
</dbReference>
<dbReference type="GO" id="GO:0003677">
    <property type="term" value="F:DNA binding"/>
    <property type="evidence" value="ECO:0007669"/>
    <property type="project" value="UniProtKB-KW"/>
</dbReference>
<dbReference type="Pfam" id="PF09856">
    <property type="entry name" value="ScfRs"/>
    <property type="match status" value="1"/>
</dbReference>
<dbReference type="GO" id="GO:0005829">
    <property type="term" value="C:cytosol"/>
    <property type="evidence" value="ECO:0007669"/>
    <property type="project" value="TreeGrafter"/>
</dbReference>
<dbReference type="Pfam" id="PF01381">
    <property type="entry name" value="HTH_3"/>
    <property type="match status" value="1"/>
</dbReference>
<dbReference type="HOGENOM" id="CLU_046383_0_0_11"/>
<protein>
    <submittedName>
        <fullName evidence="6">DNA-binding helix-turn-helix protein</fullName>
    </submittedName>
</protein>
<evidence type="ECO:0000313" key="7">
    <source>
        <dbReference type="Proteomes" id="UP000006196"/>
    </source>
</evidence>
<keyword evidence="7" id="KW-1185">Reference proteome</keyword>
<dbReference type="InterPro" id="IPR026281">
    <property type="entry name" value="HTH_RamB"/>
</dbReference>
<evidence type="ECO:0000256" key="4">
    <source>
        <dbReference type="ARBA" id="ARBA00023163"/>
    </source>
</evidence>
<dbReference type="GO" id="GO:0003700">
    <property type="term" value="F:DNA-binding transcription factor activity"/>
    <property type="evidence" value="ECO:0007669"/>
    <property type="project" value="TreeGrafter"/>
</dbReference>
<reference evidence="6" key="1">
    <citation type="submission" date="2009-01" db="EMBL/GenBank/DDBJ databases">
        <authorList>
            <person name="Qin X."/>
            <person name="Bachman B."/>
            <person name="Battles P."/>
            <person name="Bell A."/>
            <person name="Bess C."/>
            <person name="Bickham C."/>
            <person name="Chaboub L."/>
            <person name="Chen D."/>
            <person name="Coyle M."/>
            <person name="Deiros D.R."/>
            <person name="Dinh H."/>
            <person name="Forbes L."/>
            <person name="Fowler G."/>
            <person name="Francisco L."/>
            <person name="Fu Q."/>
            <person name="Gubbala S."/>
            <person name="Hale W."/>
            <person name="Han Y."/>
            <person name="Hemphill L."/>
            <person name="Highlander S.K."/>
            <person name="Hirani K."/>
            <person name="Hogues M."/>
            <person name="Jackson L."/>
            <person name="Jakkamsetti A."/>
            <person name="Javaid M."/>
            <person name="Jiang H."/>
            <person name="Korchina V."/>
            <person name="Kovar C."/>
            <person name="Lara F."/>
            <person name="Lee S."/>
            <person name="Mata R."/>
            <person name="Mathew T."/>
            <person name="Moen C."/>
            <person name="Morales K."/>
            <person name="Munidasa M."/>
            <person name="Nazareth L."/>
            <person name="Ngo R."/>
            <person name="Nguyen L."/>
            <person name="Okwuonu G."/>
            <person name="Ongeri F."/>
            <person name="Patil S."/>
            <person name="Petrosino J."/>
            <person name="Pham C."/>
            <person name="Pham P."/>
            <person name="Pu L.-L."/>
            <person name="Puazo M."/>
            <person name="Raj R."/>
            <person name="Reid J."/>
            <person name="Rouhana J."/>
            <person name="Saada N."/>
            <person name="Shang Y."/>
            <person name="Simmons D."/>
            <person name="Thornton R."/>
            <person name="Warren J."/>
            <person name="Weissenberger G."/>
            <person name="Zhang J."/>
            <person name="Zhang L."/>
            <person name="Zhou C."/>
            <person name="Zhu D."/>
            <person name="Muzny D."/>
            <person name="Worley K."/>
            <person name="Gibbs R."/>
        </authorList>
    </citation>
    <scope>NUCLEOTIDE SEQUENCE [LARGE SCALE GENOMIC DNA]</scope>
    <source>
        <strain evidence="6">DSM 44291</strain>
    </source>
</reference>
<keyword evidence="2" id="KW-0805">Transcription regulation</keyword>
<dbReference type="AlphaFoldDB" id="C0XUZ6"/>
<proteinExistence type="inferred from homology"/>
<comment type="similarity">
    <text evidence="1">Belongs to the short-chain fatty acyl-CoA assimilation regulator (ScfR) family.</text>
</comment>
<evidence type="ECO:0000259" key="5">
    <source>
        <dbReference type="PROSITE" id="PS50943"/>
    </source>
</evidence>
<dbReference type="InterPro" id="IPR001387">
    <property type="entry name" value="Cro/C1-type_HTH"/>
</dbReference>
<evidence type="ECO:0000256" key="1">
    <source>
        <dbReference type="ARBA" id="ARBA00007227"/>
    </source>
</evidence>
<keyword evidence="4" id="KW-0804">Transcription</keyword>
<name>C0XUZ6_CORLD</name>
<dbReference type="eggNOG" id="COG3800">
    <property type="taxonomic scope" value="Bacteria"/>
</dbReference>
<evidence type="ECO:0000256" key="3">
    <source>
        <dbReference type="ARBA" id="ARBA00023125"/>
    </source>
</evidence>